<organism evidence="1 2">
    <name type="scientific">Paenibacillus vulneris</name>
    <dbReference type="NCBI Taxonomy" id="1133364"/>
    <lineage>
        <taxon>Bacteria</taxon>
        <taxon>Bacillati</taxon>
        <taxon>Bacillota</taxon>
        <taxon>Bacilli</taxon>
        <taxon>Bacillales</taxon>
        <taxon>Paenibacillaceae</taxon>
        <taxon>Paenibacillus</taxon>
    </lineage>
</organism>
<gene>
    <name evidence="1" type="ORF">ACFQ4B_09915</name>
</gene>
<dbReference type="Proteomes" id="UP001597180">
    <property type="component" value="Unassembled WGS sequence"/>
</dbReference>
<proteinExistence type="predicted"/>
<accession>A0ABW3ULJ2</accession>
<reference evidence="2" key="1">
    <citation type="journal article" date="2019" name="Int. J. Syst. Evol. Microbiol.">
        <title>The Global Catalogue of Microorganisms (GCM) 10K type strain sequencing project: providing services to taxonomists for standard genome sequencing and annotation.</title>
        <authorList>
            <consortium name="The Broad Institute Genomics Platform"/>
            <consortium name="The Broad Institute Genome Sequencing Center for Infectious Disease"/>
            <person name="Wu L."/>
            <person name="Ma J."/>
        </authorList>
    </citation>
    <scope>NUCLEOTIDE SEQUENCE [LARGE SCALE GENOMIC DNA]</scope>
    <source>
        <strain evidence="2">CCUG 53270</strain>
    </source>
</reference>
<protein>
    <recommendedName>
        <fullName evidence="3">Spore coat protein D</fullName>
    </recommendedName>
</protein>
<evidence type="ECO:0000313" key="2">
    <source>
        <dbReference type="Proteomes" id="UP001597180"/>
    </source>
</evidence>
<dbReference type="EMBL" id="JBHTLU010000013">
    <property type="protein sequence ID" value="MFD1220435.1"/>
    <property type="molecule type" value="Genomic_DNA"/>
</dbReference>
<dbReference type="RefSeq" id="WP_144028068.1">
    <property type="nucleotide sequence ID" value="NZ_BAABJG010000006.1"/>
</dbReference>
<keyword evidence="2" id="KW-1185">Reference proteome</keyword>
<evidence type="ECO:0008006" key="3">
    <source>
        <dbReference type="Google" id="ProtNLM"/>
    </source>
</evidence>
<evidence type="ECO:0000313" key="1">
    <source>
        <dbReference type="EMBL" id="MFD1220435.1"/>
    </source>
</evidence>
<comment type="caution">
    <text evidence="1">The sequence shown here is derived from an EMBL/GenBank/DDBJ whole genome shotgun (WGS) entry which is preliminary data.</text>
</comment>
<name>A0ABW3ULJ2_9BACL</name>
<sequence length="76" mass="9099">MSRSHRNFCCPPADPIVTDPRRVIRNFYHPQLVQVIHPIEVINRHHCYPVYQHSYTCCEKDEFVGSVQPYFRKDNL</sequence>